<proteinExistence type="predicted"/>
<protein>
    <submittedName>
        <fullName evidence="1">Uncharacterized membrane protein YkvA (DUF1232 family)</fullName>
    </submittedName>
</protein>
<organism evidence="1 2">
    <name type="scientific">Ezakiella coagulans</name>
    <dbReference type="NCBI Taxonomy" id="46507"/>
    <lineage>
        <taxon>Bacteria</taxon>
        <taxon>Bacillati</taxon>
        <taxon>Bacillota</taxon>
        <taxon>Tissierellia</taxon>
        <taxon>Ezakiella</taxon>
    </lineage>
</organism>
<gene>
    <name evidence="1" type="ORF">C7381_106109</name>
</gene>
<name>A0A2U1E2Q6_9FIRM</name>
<sequence>MENNKDLKEIFKTISDSALLNFSSYIKEDKLNIVREILKFDIDSYLESMSMLLYDVKNGYYKNVDNKTVWSIALFFIYIICPEDLLEPFIGKKNFIKSFILFSFSFINIKKELDKYREFLDKHKVETSNEFGKIIYYNHREEY</sequence>
<reference evidence="1 2" key="1">
    <citation type="submission" date="2018-04" db="EMBL/GenBank/DDBJ databases">
        <title>Genomic Encyclopedia of Type Strains, Phase IV (KMG-IV): sequencing the most valuable type-strain genomes for metagenomic binning, comparative biology and taxonomic classification.</title>
        <authorList>
            <person name="Goeker M."/>
        </authorList>
    </citation>
    <scope>NUCLEOTIDE SEQUENCE [LARGE SCALE GENOMIC DNA]</scope>
    <source>
        <strain evidence="1 2">DSM 20705</strain>
    </source>
</reference>
<comment type="caution">
    <text evidence="1">The sequence shown here is derived from an EMBL/GenBank/DDBJ whole genome shotgun (WGS) entry which is preliminary data.</text>
</comment>
<dbReference type="AlphaFoldDB" id="A0A2U1E2Q6"/>
<dbReference type="Proteomes" id="UP000245793">
    <property type="component" value="Unassembled WGS sequence"/>
</dbReference>
<keyword evidence="2" id="KW-1185">Reference proteome</keyword>
<evidence type="ECO:0000313" key="2">
    <source>
        <dbReference type="Proteomes" id="UP000245793"/>
    </source>
</evidence>
<dbReference type="RefSeq" id="WP_116480287.1">
    <property type="nucleotide sequence ID" value="NZ_QEKV01000006.1"/>
</dbReference>
<dbReference type="EMBL" id="QEKV01000006">
    <property type="protein sequence ID" value="PVY94236.1"/>
    <property type="molecule type" value="Genomic_DNA"/>
</dbReference>
<accession>A0A2U1E2Q6</accession>
<evidence type="ECO:0000313" key="1">
    <source>
        <dbReference type="EMBL" id="PVY94236.1"/>
    </source>
</evidence>